<reference evidence="1 2" key="1">
    <citation type="submission" date="2014-04" db="EMBL/GenBank/DDBJ databases">
        <authorList>
            <consortium name="DOE Joint Genome Institute"/>
            <person name="Kuo A."/>
            <person name="Kohler A."/>
            <person name="Costa M.D."/>
            <person name="Nagy L.G."/>
            <person name="Floudas D."/>
            <person name="Copeland A."/>
            <person name="Barry K.W."/>
            <person name="Cichocki N."/>
            <person name="Veneault-Fourrey C."/>
            <person name="LaButti K."/>
            <person name="Lindquist E.A."/>
            <person name="Lipzen A."/>
            <person name="Lundell T."/>
            <person name="Morin E."/>
            <person name="Murat C."/>
            <person name="Sun H."/>
            <person name="Tunlid A."/>
            <person name="Henrissat B."/>
            <person name="Grigoriev I.V."/>
            <person name="Hibbett D.S."/>
            <person name="Martin F."/>
            <person name="Nordberg H.P."/>
            <person name="Cantor M.N."/>
            <person name="Hua S.X."/>
        </authorList>
    </citation>
    <scope>NUCLEOTIDE SEQUENCE [LARGE SCALE GENOMIC DNA]</scope>
    <source>
        <strain evidence="1 2">441</strain>
    </source>
</reference>
<keyword evidence="2" id="KW-1185">Reference proteome</keyword>
<sequence>IIPTITLDGIIAYDIVEGPVNMEQFLRFLKEVMPFTNPYPGPCSVLIMDNCCIHHGEDIHCLVE</sequence>
<gene>
    <name evidence="1" type="ORF">PISMIDRAFT_33273</name>
</gene>
<accession>A0A0C9ZTZ4</accession>
<dbReference type="AlphaFoldDB" id="A0A0C9ZTZ4"/>
<feature type="non-terminal residue" evidence="1">
    <location>
        <position position="1"/>
    </location>
</feature>
<proteinExistence type="predicted"/>
<dbReference type="HOGENOM" id="CLU_188058_1_0_1"/>
<name>A0A0C9ZTZ4_9AGAM</name>
<dbReference type="OrthoDB" id="2142724at2759"/>
<evidence type="ECO:0000313" key="2">
    <source>
        <dbReference type="Proteomes" id="UP000054018"/>
    </source>
</evidence>
<protein>
    <recommendedName>
        <fullName evidence="3">Tc1-like transposase DDE domain-containing protein</fullName>
    </recommendedName>
</protein>
<organism evidence="1 2">
    <name type="scientific">Pisolithus microcarpus 441</name>
    <dbReference type="NCBI Taxonomy" id="765257"/>
    <lineage>
        <taxon>Eukaryota</taxon>
        <taxon>Fungi</taxon>
        <taxon>Dikarya</taxon>
        <taxon>Basidiomycota</taxon>
        <taxon>Agaricomycotina</taxon>
        <taxon>Agaricomycetes</taxon>
        <taxon>Agaricomycetidae</taxon>
        <taxon>Boletales</taxon>
        <taxon>Sclerodermatineae</taxon>
        <taxon>Pisolithaceae</taxon>
        <taxon>Pisolithus</taxon>
    </lineage>
</organism>
<dbReference type="Proteomes" id="UP000054018">
    <property type="component" value="Unassembled WGS sequence"/>
</dbReference>
<dbReference type="EMBL" id="KN833730">
    <property type="protein sequence ID" value="KIK23143.1"/>
    <property type="molecule type" value="Genomic_DNA"/>
</dbReference>
<evidence type="ECO:0008006" key="3">
    <source>
        <dbReference type="Google" id="ProtNLM"/>
    </source>
</evidence>
<evidence type="ECO:0000313" key="1">
    <source>
        <dbReference type="EMBL" id="KIK23143.1"/>
    </source>
</evidence>
<feature type="non-terminal residue" evidence="1">
    <location>
        <position position="64"/>
    </location>
</feature>
<reference evidence="2" key="2">
    <citation type="submission" date="2015-01" db="EMBL/GenBank/DDBJ databases">
        <title>Evolutionary Origins and Diversification of the Mycorrhizal Mutualists.</title>
        <authorList>
            <consortium name="DOE Joint Genome Institute"/>
            <consortium name="Mycorrhizal Genomics Consortium"/>
            <person name="Kohler A."/>
            <person name="Kuo A."/>
            <person name="Nagy L.G."/>
            <person name="Floudas D."/>
            <person name="Copeland A."/>
            <person name="Barry K.W."/>
            <person name="Cichocki N."/>
            <person name="Veneault-Fourrey C."/>
            <person name="LaButti K."/>
            <person name="Lindquist E.A."/>
            <person name="Lipzen A."/>
            <person name="Lundell T."/>
            <person name="Morin E."/>
            <person name="Murat C."/>
            <person name="Riley R."/>
            <person name="Ohm R."/>
            <person name="Sun H."/>
            <person name="Tunlid A."/>
            <person name="Henrissat B."/>
            <person name="Grigoriev I.V."/>
            <person name="Hibbett D.S."/>
            <person name="Martin F."/>
        </authorList>
    </citation>
    <scope>NUCLEOTIDE SEQUENCE [LARGE SCALE GENOMIC DNA]</scope>
    <source>
        <strain evidence="2">441</strain>
    </source>
</reference>